<accession>A0ABY8L2N2</accession>
<reference evidence="1 2" key="1">
    <citation type="submission" date="2023-04" db="EMBL/GenBank/DDBJ databases">
        <title>Tenacibaculum tangerinum sp. nov., isolated from sea tidal flat of South Korea.</title>
        <authorList>
            <person name="Lee S.H."/>
            <person name="Kim J.-J."/>
        </authorList>
    </citation>
    <scope>NUCLEOTIDE SEQUENCE [LARGE SCALE GENOMIC DNA]</scope>
    <source>
        <strain evidence="1 2">GRR-S3-23</strain>
    </source>
</reference>
<organism evidence="1 2">
    <name type="scientific">Tenacibaculum tangerinum</name>
    <dbReference type="NCBI Taxonomy" id="3038772"/>
    <lineage>
        <taxon>Bacteria</taxon>
        <taxon>Pseudomonadati</taxon>
        <taxon>Bacteroidota</taxon>
        <taxon>Flavobacteriia</taxon>
        <taxon>Flavobacteriales</taxon>
        <taxon>Flavobacteriaceae</taxon>
        <taxon>Tenacibaculum</taxon>
    </lineage>
</organism>
<evidence type="ECO:0000313" key="2">
    <source>
        <dbReference type="Proteomes" id="UP001232001"/>
    </source>
</evidence>
<gene>
    <name evidence="1" type="ORF">P8625_00640</name>
</gene>
<dbReference type="EMBL" id="CP122539">
    <property type="protein sequence ID" value="WGH75702.1"/>
    <property type="molecule type" value="Genomic_DNA"/>
</dbReference>
<dbReference type="Proteomes" id="UP001232001">
    <property type="component" value="Chromosome"/>
</dbReference>
<keyword evidence="2" id="KW-1185">Reference proteome</keyword>
<name>A0ABY8L2N2_9FLAO</name>
<proteinExistence type="predicted"/>
<protein>
    <submittedName>
        <fullName evidence="1">DUF5908 family protein</fullName>
    </submittedName>
</protein>
<dbReference type="Pfam" id="PF19265">
    <property type="entry name" value="DUF5908"/>
    <property type="match status" value="1"/>
</dbReference>
<dbReference type="RefSeq" id="WP_279651576.1">
    <property type="nucleotide sequence ID" value="NZ_CP122539.1"/>
</dbReference>
<dbReference type="InterPro" id="IPR045459">
    <property type="entry name" value="DUF5908"/>
</dbReference>
<sequence>MPVEIRELVIKTEIKSVEQHTTSTIAEHRLNELKTELIESCKRMITESTKRKAYNR</sequence>
<evidence type="ECO:0000313" key="1">
    <source>
        <dbReference type="EMBL" id="WGH75702.1"/>
    </source>
</evidence>